<feature type="domain" description="NAD-glutamate dehydrogenase catalytic" evidence="2">
    <location>
        <begin position="562"/>
        <end position="1054"/>
    </location>
</feature>
<evidence type="ECO:0000259" key="4">
    <source>
        <dbReference type="Pfam" id="PF21076"/>
    </source>
</evidence>
<feature type="domain" description="NAD-glutamate dehydrogenase ACT3" evidence="5">
    <location>
        <begin position="390"/>
        <end position="462"/>
    </location>
</feature>
<dbReference type="InterPro" id="IPR049064">
    <property type="entry name" value="NAD_Glu_DH_ACT3"/>
</dbReference>
<evidence type="ECO:0000313" key="7">
    <source>
        <dbReference type="Proteomes" id="UP000886602"/>
    </source>
</evidence>
<keyword evidence="1" id="KW-0560">Oxidoreductase</keyword>
<dbReference type="InterPro" id="IPR046346">
    <property type="entry name" value="Aminoacid_DH-like_N_sf"/>
</dbReference>
<evidence type="ECO:0000313" key="6">
    <source>
        <dbReference type="EMBL" id="MBK7423489.1"/>
    </source>
</evidence>
<dbReference type="InterPro" id="IPR049058">
    <property type="entry name" value="NAD_Glu_DH_HM2"/>
</dbReference>
<dbReference type="PANTHER" id="PTHR43403:SF1">
    <property type="entry name" value="NAD-SPECIFIC GLUTAMATE DEHYDROGENASE"/>
    <property type="match status" value="1"/>
</dbReference>
<comment type="caution">
    <text evidence="6">The sequence shown here is derived from an EMBL/GenBank/DDBJ whole genome shotgun (WGS) entry which is preliminary data.</text>
</comment>
<evidence type="ECO:0000259" key="5">
    <source>
        <dbReference type="Pfam" id="PF21077"/>
    </source>
</evidence>
<dbReference type="InterPro" id="IPR049059">
    <property type="entry name" value="NAD_Glu_DH_HM1"/>
</dbReference>
<organism evidence="6 7">
    <name type="scientific">Candidatus Propionivibrio dominans</name>
    <dbReference type="NCBI Taxonomy" id="2954373"/>
    <lineage>
        <taxon>Bacteria</taxon>
        <taxon>Pseudomonadati</taxon>
        <taxon>Pseudomonadota</taxon>
        <taxon>Betaproteobacteria</taxon>
        <taxon>Rhodocyclales</taxon>
        <taxon>Rhodocyclaceae</taxon>
        <taxon>Propionivibrio</taxon>
    </lineage>
</organism>
<dbReference type="Proteomes" id="UP000886602">
    <property type="component" value="Unassembled WGS sequence"/>
</dbReference>
<sequence length="1406" mass="154331">MHLEIDRVSDVRQIEALRTEIVEVLADVRAAVEDVAAMRQRISSAITDLDRTPNAEAEEIAEYLRWITAGNFVFLGYTHYHVAAGDSELKRAPDGGLGLLRRIDHPRFARCLAGIPGQLAEIERMPSALTLVKADVRSTVHRPAYLDFIGVVYRNAIGNIVGEHVFVGLYSSHFYHVSTTEIPVIRGKVARVRADCGFAPGSHKDKTLLNVLETYPRDELIESADDDLQRIAGGIVMLQEHPRVRVFLRHDTWGRYVSAMIFMPRDRFDTTIRRRISTLLSDTLHANSIDFFLLVGESRLARLQLIAWTPDGTRSAYDADSFEREVARIVRGWHDELQQNLIEHCGEEHGNALLRRYALALPLAYQDQVPPSSAVSDLERLEAAEQSGKIEVKLNAPYGDDGSHQHLKLFLKGYPRPLSVVLPVFENMGLTVLSEQPFNLTGSDLHIADFSIKLPRADALDTEPTRHAFVELLEKLLRDEAENDGFNRLALLAGLDGPRITILRAYARYLRQAGLHFSQVYIERCLATYPHIARLLVDFFAARLSPPGDDARAEAMAKELCVALSEVSSLDDDHILSAFRTVIEATLRTNAYQCGADGKPKGYLSFKISSKHIPFLPKPVPLYEIFVYSPRMEGIHLRGSRVARGGLRWSDRMEDFRTEVLGLVKAQMVKNAVIVPLGSKGGFVGKRLSSASEREAFQSEGIACYSTLIRGLLDLTDNLVDGKIVPPQDVRRRDGDDPYLVVAADKGTATFSDIANGIAIDYGFWLGDAFASGGSVGYDHKKMGITARGAWEAVKRHFREMGRDTQREPFTVVGIGDMTGDVFGNGMLLSNQICLLAAFDHRHIFLDPNPDSARSFTERQRMFALPRSSWDDYDKSLISAGGGVWPRSAKSIPLSPPIREWLGIDAEQMAPTELINQILKAPTDLLYNGGIGTYVKASSQSHQDANDRGNDALRVDASELRARVVGEGGNLGLTQQARIEFALAGGRIFTDAIDNSAGVDCSDHEVNIKILLAGLVACGDMTGKQRDALLASMTDDVGALVLADNYQQTQAIAIEVAAGHELLNAHAQLIRSLEANGALDRRIEFLPNDKGLAERAQMGRGLTSPEIAVLLAYTKITLKESILASPLPDAVELEQLLADYFPAALLRHCRSQLATHPLKREIVTTQLVNRLVNRMGTSFVMQIGDETGASPAQVAAAWIAVSDLLGAEAAWCEIEALDLKIPATRQMAQMAALREMVGAATRQVIAAQPVGVHIAAIVEIYRAAVNNAIAIARQAETGGLAVTALLESRAAIVGVFELVDLARASDMPIDEVMSACSRLDASLDLAWFGSAIARLPAGNRWQARARAQLARELRKLRQKLLQRSLGESQAQVIEASSVVDELKRDAPQDLAMLSAGLAEIRRVLAG</sequence>
<dbReference type="Pfam" id="PF21076">
    <property type="entry name" value="GDH_ACT2"/>
    <property type="match status" value="1"/>
</dbReference>
<dbReference type="InterPro" id="IPR028971">
    <property type="entry name" value="NAD-GDH_cat"/>
</dbReference>
<proteinExistence type="predicted"/>
<reference evidence="6" key="1">
    <citation type="submission" date="2020-10" db="EMBL/GenBank/DDBJ databases">
        <title>Connecting structure to function with the recovery of over 1000 high-quality activated sludge metagenome-assembled genomes encoding full-length rRNA genes using long-read sequencing.</title>
        <authorList>
            <person name="Singleton C.M."/>
            <person name="Petriglieri F."/>
            <person name="Kristensen J.M."/>
            <person name="Kirkegaard R.H."/>
            <person name="Michaelsen T.Y."/>
            <person name="Andersen M.H."/>
            <person name="Karst S.M."/>
            <person name="Dueholm M.S."/>
            <person name="Nielsen P.H."/>
            <person name="Albertsen M."/>
        </authorList>
    </citation>
    <scope>NUCLEOTIDE SEQUENCE</scope>
    <source>
        <strain evidence="6">EsbW_18-Q3-R4-48_MAXAC.044</strain>
    </source>
</reference>
<dbReference type="Pfam" id="PF21077">
    <property type="entry name" value="GDH_ACT3"/>
    <property type="match status" value="1"/>
</dbReference>
<feature type="domain" description="NAD-glutamate dehydrogenase ACT2" evidence="4">
    <location>
        <begin position="245"/>
        <end position="334"/>
    </location>
</feature>
<dbReference type="GO" id="GO:0004352">
    <property type="term" value="F:glutamate dehydrogenase (NAD+) activity"/>
    <property type="evidence" value="ECO:0007669"/>
    <property type="project" value="InterPro"/>
</dbReference>
<feature type="domain" description="NAD-specific glutamate dehydrogenase C-terminal" evidence="3">
    <location>
        <begin position="1099"/>
        <end position="1267"/>
    </location>
</feature>
<dbReference type="GO" id="GO:0006538">
    <property type="term" value="P:L-glutamate catabolic process"/>
    <property type="evidence" value="ECO:0007669"/>
    <property type="project" value="InterPro"/>
</dbReference>
<dbReference type="Gene3D" id="3.40.50.720">
    <property type="entry name" value="NAD(P)-binding Rossmann-like Domain"/>
    <property type="match status" value="1"/>
</dbReference>
<dbReference type="Pfam" id="PF21074">
    <property type="entry name" value="GDH_C"/>
    <property type="match status" value="2"/>
</dbReference>
<dbReference type="InterPro" id="IPR049056">
    <property type="entry name" value="NAD_Glu_DH_HM3"/>
</dbReference>
<protein>
    <submittedName>
        <fullName evidence="6">NAD-glutamate dehydrogenase</fullName>
    </submittedName>
</protein>
<dbReference type="PANTHER" id="PTHR43403">
    <property type="entry name" value="NAD-SPECIFIC GLUTAMATE DEHYDROGENASE"/>
    <property type="match status" value="1"/>
</dbReference>
<gene>
    <name evidence="6" type="ORF">IPJ48_10525</name>
</gene>
<dbReference type="Pfam" id="PF05088">
    <property type="entry name" value="Bac_GDH_CD"/>
    <property type="match status" value="1"/>
</dbReference>
<name>A0A9D7F7E4_9RHOO</name>
<dbReference type="Pfam" id="PF21079">
    <property type="entry name" value="GDH_HM2"/>
    <property type="match status" value="1"/>
</dbReference>
<dbReference type="SUPFAM" id="SSF53223">
    <property type="entry name" value="Aminoacid dehydrogenase-like, N-terminal domain"/>
    <property type="match status" value="1"/>
</dbReference>
<accession>A0A9D7F7E4</accession>
<dbReference type="Pfam" id="PF21078">
    <property type="entry name" value="GDH_HM3"/>
    <property type="match status" value="1"/>
</dbReference>
<evidence type="ECO:0000256" key="1">
    <source>
        <dbReference type="ARBA" id="ARBA00023002"/>
    </source>
</evidence>
<dbReference type="InterPro" id="IPR036291">
    <property type="entry name" value="NAD(P)-bd_dom_sf"/>
</dbReference>
<dbReference type="GO" id="GO:0004069">
    <property type="term" value="F:L-aspartate:2-oxoglutarate aminotransferase activity"/>
    <property type="evidence" value="ECO:0007669"/>
    <property type="project" value="InterPro"/>
</dbReference>
<evidence type="ECO:0000259" key="3">
    <source>
        <dbReference type="Pfam" id="PF21074"/>
    </source>
</evidence>
<evidence type="ECO:0000259" key="2">
    <source>
        <dbReference type="Pfam" id="PF05088"/>
    </source>
</evidence>
<feature type="domain" description="NAD-specific glutamate dehydrogenase C-terminal" evidence="3">
    <location>
        <begin position="1291"/>
        <end position="1402"/>
    </location>
</feature>
<dbReference type="InterPro" id="IPR049062">
    <property type="entry name" value="NAD_Glu_DH_ACT2"/>
</dbReference>
<dbReference type="InterPro" id="IPR048381">
    <property type="entry name" value="GDH_C"/>
</dbReference>
<dbReference type="InterPro" id="IPR007780">
    <property type="entry name" value="NAD_Glu_DH_bac"/>
</dbReference>
<dbReference type="EMBL" id="JADJNC010000015">
    <property type="protein sequence ID" value="MBK7423489.1"/>
    <property type="molecule type" value="Genomic_DNA"/>
</dbReference>
<dbReference type="Pfam" id="PF21073">
    <property type="entry name" value="GDH_HM1"/>
    <property type="match status" value="1"/>
</dbReference>
<dbReference type="SUPFAM" id="SSF51735">
    <property type="entry name" value="NAD(P)-binding Rossmann-fold domains"/>
    <property type="match status" value="1"/>
</dbReference>